<dbReference type="Proteomes" id="UP001604277">
    <property type="component" value="Unassembled WGS sequence"/>
</dbReference>
<protein>
    <submittedName>
        <fullName evidence="2">Uncharacterized protein</fullName>
    </submittedName>
</protein>
<dbReference type="EMBL" id="JBFOLJ010000008">
    <property type="protein sequence ID" value="KAL2516451.1"/>
    <property type="molecule type" value="Genomic_DNA"/>
</dbReference>
<reference evidence="3" key="1">
    <citation type="submission" date="2024-07" db="EMBL/GenBank/DDBJ databases">
        <title>Two chromosome-level genome assemblies of Korean endemic species Abeliophyllum distichum and Forsythia ovata (Oleaceae).</title>
        <authorList>
            <person name="Jang H."/>
        </authorList>
    </citation>
    <scope>NUCLEOTIDE SEQUENCE [LARGE SCALE GENOMIC DNA]</scope>
</reference>
<sequence>MSHMMREIELVVGGGDKKEMRTDLKERMTMRSSKRHVFEDIEIKDDKIEEEAGRASICIPPKNALLLMRRRSDPVKMAALANRFSWDANVASKQEDADEGGENIDKEIEDIEEQLHVQKYEVANDVDDEILQQAV</sequence>
<name>A0ABD1TUN9_9LAMI</name>
<dbReference type="PANTHER" id="PTHR33448">
    <property type="entry name" value="CHLOROPLAST PROTEIN HCF243-RELATED"/>
    <property type="match status" value="1"/>
</dbReference>
<evidence type="ECO:0000256" key="1">
    <source>
        <dbReference type="SAM" id="MobiDB-lite"/>
    </source>
</evidence>
<evidence type="ECO:0000313" key="2">
    <source>
        <dbReference type="EMBL" id="KAL2516451.1"/>
    </source>
</evidence>
<evidence type="ECO:0000313" key="3">
    <source>
        <dbReference type="Proteomes" id="UP001604277"/>
    </source>
</evidence>
<gene>
    <name evidence="2" type="ORF">Fot_30422</name>
</gene>
<feature type="compositionally biased region" description="Acidic residues" evidence="1">
    <location>
        <begin position="96"/>
        <end position="110"/>
    </location>
</feature>
<comment type="caution">
    <text evidence="2">The sequence shown here is derived from an EMBL/GenBank/DDBJ whole genome shotgun (WGS) entry which is preliminary data.</text>
</comment>
<organism evidence="2 3">
    <name type="scientific">Forsythia ovata</name>
    <dbReference type="NCBI Taxonomy" id="205694"/>
    <lineage>
        <taxon>Eukaryota</taxon>
        <taxon>Viridiplantae</taxon>
        <taxon>Streptophyta</taxon>
        <taxon>Embryophyta</taxon>
        <taxon>Tracheophyta</taxon>
        <taxon>Spermatophyta</taxon>
        <taxon>Magnoliopsida</taxon>
        <taxon>eudicotyledons</taxon>
        <taxon>Gunneridae</taxon>
        <taxon>Pentapetalae</taxon>
        <taxon>asterids</taxon>
        <taxon>lamiids</taxon>
        <taxon>Lamiales</taxon>
        <taxon>Oleaceae</taxon>
        <taxon>Forsythieae</taxon>
        <taxon>Forsythia</taxon>
    </lineage>
</organism>
<keyword evidence="3" id="KW-1185">Reference proteome</keyword>
<dbReference type="PANTHER" id="PTHR33448:SF4">
    <property type="entry name" value="CHLOROPLAST PROTEIN HCF243"/>
    <property type="match status" value="1"/>
</dbReference>
<feature type="region of interest" description="Disordered" evidence="1">
    <location>
        <begin position="90"/>
        <end position="110"/>
    </location>
</feature>
<proteinExistence type="predicted"/>
<dbReference type="AlphaFoldDB" id="A0ABD1TUN9"/>
<accession>A0ABD1TUN9</accession>